<keyword evidence="4" id="KW-1003">Cell membrane</keyword>
<feature type="compositionally biased region" description="Basic and acidic residues" evidence="8">
    <location>
        <begin position="12"/>
        <end position="26"/>
    </location>
</feature>
<dbReference type="Gene3D" id="1.50.10.150">
    <property type="entry name" value="Voltage-dependent anion channel"/>
    <property type="match status" value="1"/>
</dbReference>
<reference evidence="10 11" key="1">
    <citation type="journal article" date="2018" name="Mol. Biol. Evol.">
        <title>Broad Genomic Sampling Reveals a Smut Pathogenic Ancestry of the Fungal Clade Ustilaginomycotina.</title>
        <authorList>
            <person name="Kijpornyongpan T."/>
            <person name="Mondo S.J."/>
            <person name="Barry K."/>
            <person name="Sandor L."/>
            <person name="Lee J."/>
            <person name="Lipzen A."/>
            <person name="Pangilinan J."/>
            <person name="LaButti K."/>
            <person name="Hainaut M."/>
            <person name="Henrissat B."/>
            <person name="Grigoriev I.V."/>
            <person name="Spatafora J.W."/>
            <person name="Aime M.C."/>
        </authorList>
    </citation>
    <scope>NUCLEOTIDE SEQUENCE [LARGE SCALE GENOMIC DNA]</scope>
    <source>
        <strain evidence="10 11">MCA 3882</strain>
    </source>
</reference>
<evidence type="ECO:0008006" key="12">
    <source>
        <dbReference type="Google" id="ProtNLM"/>
    </source>
</evidence>
<keyword evidence="7 9" id="KW-0472">Membrane</keyword>
<accession>A0A316VAV5</accession>
<dbReference type="RefSeq" id="XP_025354892.1">
    <property type="nucleotide sequence ID" value="XM_025499852.1"/>
</dbReference>
<protein>
    <recommendedName>
        <fullName evidence="12">C4-dicarboxylate transporter/malic acid transport protein</fullName>
    </recommendedName>
</protein>
<feature type="transmembrane region" description="Helical" evidence="9">
    <location>
        <begin position="378"/>
        <end position="398"/>
    </location>
</feature>
<keyword evidence="5 9" id="KW-0812">Transmembrane</keyword>
<dbReference type="InterPro" id="IPR051629">
    <property type="entry name" value="Sulfite_efflux_TDT"/>
</dbReference>
<evidence type="ECO:0000256" key="7">
    <source>
        <dbReference type="ARBA" id="ARBA00023136"/>
    </source>
</evidence>
<proteinExistence type="inferred from homology"/>
<feature type="transmembrane region" description="Helical" evidence="9">
    <location>
        <begin position="148"/>
        <end position="173"/>
    </location>
</feature>
<dbReference type="EMBL" id="KZ819603">
    <property type="protein sequence ID" value="PWN34590.1"/>
    <property type="molecule type" value="Genomic_DNA"/>
</dbReference>
<keyword evidence="11" id="KW-1185">Reference proteome</keyword>
<evidence type="ECO:0000256" key="6">
    <source>
        <dbReference type="ARBA" id="ARBA00022989"/>
    </source>
</evidence>
<feature type="transmembrane region" description="Helical" evidence="9">
    <location>
        <begin position="252"/>
        <end position="271"/>
    </location>
</feature>
<dbReference type="PANTHER" id="PTHR31686">
    <property type="match status" value="1"/>
</dbReference>
<dbReference type="GO" id="GO:0000319">
    <property type="term" value="F:sulfite transmembrane transporter activity"/>
    <property type="evidence" value="ECO:0007669"/>
    <property type="project" value="TreeGrafter"/>
</dbReference>
<sequence length="439" mass="48574">MFPLYQHLYPRDDDSDERTCRNDSRSKSRSRPQKFRNELRRVTLHFTPSWFSVNMGTGITSILLHELPYQFKGLRIIADIIFGLNVVLFLLFLGISIARYTVWPQMGPLMLFHPSQSLFLGTFAMGMTTIVSMCAIAAAPAWGNGFVIFTWVLWWITVVLAVVICTGLPFIQFTRHVQSLEQMSAIWLLPLVTPVVTASSGGIVADILPPSHARLTLTVSYIIWGMGFGTAYLVMSIYYARQAIHKIPPAAIIVSVFLPLGPCGQGAFGLLKMSSVLYKLARLDGQVLGSVNAISPSDIFSTQAEAQIMASAIYAVSIPIALVLWGLGLFWLILAVSTLIDLAKVSKLQFNLGWWGFTFPIGVFSSAAVQFGKELDSGFFRIFGTVLSLIEVALWLTVSSFTVLRVIEGHIPFSPCLAEQAPSRKYTYQPRETTVPTST</sequence>
<dbReference type="AlphaFoldDB" id="A0A316VAV5"/>
<evidence type="ECO:0000256" key="5">
    <source>
        <dbReference type="ARBA" id="ARBA00022692"/>
    </source>
</evidence>
<name>A0A316VAV5_9BASI</name>
<dbReference type="FunFam" id="1.50.10.150:FF:000004">
    <property type="entry name" value="Malic acid transporter"/>
    <property type="match status" value="1"/>
</dbReference>
<keyword evidence="3" id="KW-0813">Transport</keyword>
<dbReference type="Proteomes" id="UP000245771">
    <property type="component" value="Unassembled WGS sequence"/>
</dbReference>
<gene>
    <name evidence="10" type="ORF">FA14DRAFT_163934</name>
</gene>
<dbReference type="PANTHER" id="PTHR31686:SF1">
    <property type="entry name" value="SULFITE EFFLUX PUMP SSU1"/>
    <property type="match status" value="1"/>
</dbReference>
<dbReference type="InParanoid" id="A0A316VAV5"/>
<evidence type="ECO:0000256" key="1">
    <source>
        <dbReference type="ARBA" id="ARBA00004651"/>
    </source>
</evidence>
<dbReference type="Pfam" id="PF03595">
    <property type="entry name" value="SLAC1"/>
    <property type="match status" value="1"/>
</dbReference>
<comment type="subcellular location">
    <subcellularLocation>
        <location evidence="1">Cell membrane</location>
        <topology evidence="1">Multi-pass membrane protein</topology>
    </subcellularLocation>
</comment>
<evidence type="ECO:0000256" key="9">
    <source>
        <dbReference type="SAM" id="Phobius"/>
    </source>
</evidence>
<feature type="transmembrane region" description="Helical" evidence="9">
    <location>
        <begin position="185"/>
        <end position="209"/>
    </location>
</feature>
<evidence type="ECO:0000256" key="4">
    <source>
        <dbReference type="ARBA" id="ARBA00022475"/>
    </source>
</evidence>
<dbReference type="GeneID" id="37021633"/>
<organism evidence="10 11">
    <name type="scientific">Meira miltonrushii</name>
    <dbReference type="NCBI Taxonomy" id="1280837"/>
    <lineage>
        <taxon>Eukaryota</taxon>
        <taxon>Fungi</taxon>
        <taxon>Dikarya</taxon>
        <taxon>Basidiomycota</taxon>
        <taxon>Ustilaginomycotina</taxon>
        <taxon>Exobasidiomycetes</taxon>
        <taxon>Exobasidiales</taxon>
        <taxon>Brachybasidiaceae</taxon>
        <taxon>Meira</taxon>
    </lineage>
</organism>
<feature type="transmembrane region" description="Helical" evidence="9">
    <location>
        <begin position="76"/>
        <end position="98"/>
    </location>
</feature>
<evidence type="ECO:0000313" key="11">
    <source>
        <dbReference type="Proteomes" id="UP000245771"/>
    </source>
</evidence>
<dbReference type="OrthoDB" id="1099at2759"/>
<evidence type="ECO:0000256" key="3">
    <source>
        <dbReference type="ARBA" id="ARBA00022448"/>
    </source>
</evidence>
<dbReference type="GO" id="GO:0005886">
    <property type="term" value="C:plasma membrane"/>
    <property type="evidence" value="ECO:0007669"/>
    <property type="project" value="UniProtKB-SubCell"/>
</dbReference>
<dbReference type="InterPro" id="IPR004695">
    <property type="entry name" value="SLAC1/Mae1/Ssu1/TehA"/>
</dbReference>
<comment type="similarity">
    <text evidence="2">Belongs to the tellurite-resistance/dicarboxylate transporter (TDT) family.</text>
</comment>
<evidence type="ECO:0000256" key="2">
    <source>
        <dbReference type="ARBA" id="ARBA00008566"/>
    </source>
</evidence>
<feature type="region of interest" description="Disordered" evidence="8">
    <location>
        <begin position="12"/>
        <end position="32"/>
    </location>
</feature>
<feature type="transmembrane region" description="Helical" evidence="9">
    <location>
        <begin position="118"/>
        <end position="142"/>
    </location>
</feature>
<evidence type="ECO:0000313" key="10">
    <source>
        <dbReference type="EMBL" id="PWN34590.1"/>
    </source>
</evidence>
<evidence type="ECO:0000256" key="8">
    <source>
        <dbReference type="SAM" id="MobiDB-lite"/>
    </source>
</evidence>
<dbReference type="InterPro" id="IPR038665">
    <property type="entry name" value="Voltage-dep_anion_channel_sf"/>
</dbReference>
<dbReference type="CDD" id="cd09318">
    <property type="entry name" value="TDT_SSU1"/>
    <property type="match status" value="1"/>
</dbReference>
<feature type="transmembrane region" description="Helical" evidence="9">
    <location>
        <begin position="221"/>
        <end position="240"/>
    </location>
</feature>
<feature type="transmembrane region" description="Helical" evidence="9">
    <location>
        <begin position="312"/>
        <end position="340"/>
    </location>
</feature>
<feature type="transmembrane region" description="Helical" evidence="9">
    <location>
        <begin position="352"/>
        <end position="372"/>
    </location>
</feature>
<keyword evidence="6 9" id="KW-1133">Transmembrane helix</keyword>